<evidence type="ECO:0000313" key="1">
    <source>
        <dbReference type="EMBL" id="CAG9762791.1"/>
    </source>
</evidence>
<dbReference type="EMBL" id="OU892288">
    <property type="protein sequence ID" value="CAG9762791.1"/>
    <property type="molecule type" value="Genomic_DNA"/>
</dbReference>
<gene>
    <name evidence="1" type="ORF">CEUTPL_LOCUS3464</name>
</gene>
<reference evidence="1" key="1">
    <citation type="submission" date="2022-01" db="EMBL/GenBank/DDBJ databases">
        <authorList>
            <person name="King R."/>
        </authorList>
    </citation>
    <scope>NUCLEOTIDE SEQUENCE</scope>
</reference>
<keyword evidence="2" id="KW-1185">Reference proteome</keyword>
<dbReference type="PANTHER" id="PTHR35385">
    <property type="entry name" value="PROTEIN B, PUTATIVE-RELATED-RELATED"/>
    <property type="match status" value="1"/>
</dbReference>
<sequence>MENNQLIKFDVDIAETCKVKLLNILPDVPTVVTKLDFEENPCNIENQKFIAELRTNCSDKQSAINWKEKFEELSYTSYNVDSTFNENTLKTIFKCIFHCLHNTRPPKRVKTPHYKHVDCPAKLTINVKNPKMKK</sequence>
<protein>
    <submittedName>
        <fullName evidence="1">Uncharacterized protein</fullName>
    </submittedName>
</protein>
<name>A0A9N9QAV6_9CUCU</name>
<dbReference type="AlphaFoldDB" id="A0A9N9QAV6"/>
<proteinExistence type="predicted"/>
<dbReference type="Proteomes" id="UP001152799">
    <property type="component" value="Chromosome 12"/>
</dbReference>
<dbReference type="PANTHER" id="PTHR35385:SF2">
    <property type="entry name" value="PROTEIN B, PUTATIVE-RELATED"/>
    <property type="match status" value="1"/>
</dbReference>
<evidence type="ECO:0000313" key="2">
    <source>
        <dbReference type="Proteomes" id="UP001152799"/>
    </source>
</evidence>
<accession>A0A9N9QAV6</accession>
<organism evidence="1 2">
    <name type="scientific">Ceutorhynchus assimilis</name>
    <name type="common">cabbage seed weevil</name>
    <dbReference type="NCBI Taxonomy" id="467358"/>
    <lineage>
        <taxon>Eukaryota</taxon>
        <taxon>Metazoa</taxon>
        <taxon>Ecdysozoa</taxon>
        <taxon>Arthropoda</taxon>
        <taxon>Hexapoda</taxon>
        <taxon>Insecta</taxon>
        <taxon>Pterygota</taxon>
        <taxon>Neoptera</taxon>
        <taxon>Endopterygota</taxon>
        <taxon>Coleoptera</taxon>
        <taxon>Polyphaga</taxon>
        <taxon>Cucujiformia</taxon>
        <taxon>Curculionidae</taxon>
        <taxon>Ceutorhynchinae</taxon>
        <taxon>Ceutorhynchus</taxon>
    </lineage>
</organism>